<keyword evidence="8 9" id="KW-0012">Acyltransferase</keyword>
<dbReference type="PANTHER" id="PTHR13285">
    <property type="entry name" value="ACYLTRANSFERASE"/>
    <property type="match status" value="1"/>
</dbReference>
<dbReference type="AlphaFoldDB" id="A0A3D8JAH2"/>
<feature type="transmembrane region" description="Helical" evidence="10">
    <location>
        <begin position="6"/>
        <end position="23"/>
    </location>
</feature>
<dbReference type="InterPro" id="IPR028362">
    <property type="entry name" value="AlgI"/>
</dbReference>
<dbReference type="PANTHER" id="PTHR13285:SF23">
    <property type="entry name" value="TEICHOIC ACID D-ALANYLTRANSFERASE"/>
    <property type="match status" value="1"/>
</dbReference>
<accession>A0A3D8JAH2</accession>
<keyword evidence="5 10" id="KW-0812">Transmembrane</keyword>
<dbReference type="GO" id="GO:0005886">
    <property type="term" value="C:plasma membrane"/>
    <property type="evidence" value="ECO:0007669"/>
    <property type="project" value="UniProtKB-SubCell"/>
</dbReference>
<dbReference type="RefSeq" id="WP_115578188.1">
    <property type="nucleotide sequence ID" value="NZ_NXLX01000001.1"/>
</dbReference>
<keyword evidence="7 9" id="KW-0472">Membrane</keyword>
<feature type="transmembrane region" description="Helical" evidence="10">
    <location>
        <begin position="433"/>
        <end position="452"/>
    </location>
</feature>
<keyword evidence="4 9" id="KW-0808">Transferase</keyword>
<reference evidence="11 12" key="1">
    <citation type="submission" date="2018-04" db="EMBL/GenBank/DDBJ databases">
        <title>Novel Campyloabacter and Helicobacter Species and Strains.</title>
        <authorList>
            <person name="Mannion A.J."/>
            <person name="Shen Z."/>
            <person name="Fox J.G."/>
        </authorList>
    </citation>
    <scope>NUCLEOTIDE SEQUENCE [LARGE SCALE GENOMIC DNA]</scope>
    <source>
        <strain evidence="11 12">MIT 04-9362</strain>
    </source>
</reference>
<feature type="transmembrane region" description="Helical" evidence="10">
    <location>
        <begin position="280"/>
        <end position="297"/>
    </location>
</feature>
<evidence type="ECO:0000256" key="7">
    <source>
        <dbReference type="ARBA" id="ARBA00023136"/>
    </source>
</evidence>
<sequence>MLFNSYVFIFAFLPISFILYFLLIRLRYINLAKIYLIVASLFFYGWWNFIYVFLLLASITTNYLISQQIINSLNKRKVWFIIGLVFNITLLCYFKYMDFFIDNVNHIFNTDMPLLHIVLPLGISFFTITQIAYLTDCYEKLSVDRSIIDYSLFVTYFPHLLAGPILHHKQIMPQFKSLKTKFLNLENITKGLFIFFIGLFKKVIIADQFAIWANLGYESVEKGMVLNLLESWASVYSYAFQLYFDFSGYCDMAIGASLLFNIALPINFNSPLKATNIIDFWKRWHISLTNFITAYIYTPLLKSFRQISFTNAMIATIITFLIAGFWHGAGWNFIIFGLLNGIGIIINHIWSKKLKIKLPKIIAWIITFNFINITWVFFRAQTFEGAITMLKGMLGFGGISLPAFLSKYFQNSWGGGIHFGETFANIAPEEAKFLLTYIFLAFIIILIFKNSIKLKDNFKPNYKNLFFIIFLATLCIINLNKATQFLYFDF</sequence>
<evidence type="ECO:0000313" key="12">
    <source>
        <dbReference type="Proteomes" id="UP000256695"/>
    </source>
</evidence>
<gene>
    <name evidence="11" type="ORF">CQA57_00040</name>
</gene>
<feature type="transmembrane region" description="Helical" evidence="10">
    <location>
        <begin position="464"/>
        <end position="487"/>
    </location>
</feature>
<dbReference type="InterPro" id="IPR024194">
    <property type="entry name" value="Ac/AlaTfrase_AlgI/DltB"/>
</dbReference>
<dbReference type="InterPro" id="IPR004299">
    <property type="entry name" value="MBOAT_fam"/>
</dbReference>
<feature type="transmembrane region" description="Helical" evidence="10">
    <location>
        <begin position="35"/>
        <end position="57"/>
    </location>
</feature>
<evidence type="ECO:0000256" key="3">
    <source>
        <dbReference type="ARBA" id="ARBA00022475"/>
    </source>
</evidence>
<dbReference type="GO" id="GO:0042121">
    <property type="term" value="P:alginic acid biosynthetic process"/>
    <property type="evidence" value="ECO:0007669"/>
    <property type="project" value="InterPro"/>
</dbReference>
<dbReference type="PIRSF" id="PIRSF016636">
    <property type="entry name" value="AlgI_DltB"/>
    <property type="match status" value="1"/>
</dbReference>
<feature type="transmembrane region" description="Helical" evidence="10">
    <location>
        <begin position="309"/>
        <end position="327"/>
    </location>
</feature>
<comment type="similarity">
    <text evidence="2 9">Belongs to the membrane-bound acyltransferase family.</text>
</comment>
<dbReference type="InterPro" id="IPR051085">
    <property type="entry name" value="MB_O-acyltransferase"/>
</dbReference>
<evidence type="ECO:0000256" key="1">
    <source>
        <dbReference type="ARBA" id="ARBA00004651"/>
    </source>
</evidence>
<feature type="transmembrane region" description="Helical" evidence="10">
    <location>
        <begin position="188"/>
        <end position="212"/>
    </location>
</feature>
<dbReference type="EMBL" id="NXLX01000001">
    <property type="protein sequence ID" value="RDU74479.1"/>
    <property type="molecule type" value="Genomic_DNA"/>
</dbReference>
<comment type="subcellular location">
    <subcellularLocation>
        <location evidence="1">Cell membrane</location>
        <topology evidence="1">Multi-pass membrane protein</topology>
    </subcellularLocation>
</comment>
<keyword evidence="3 9" id="KW-1003">Cell membrane</keyword>
<evidence type="ECO:0000256" key="2">
    <source>
        <dbReference type="ARBA" id="ARBA00010323"/>
    </source>
</evidence>
<dbReference type="Proteomes" id="UP000256695">
    <property type="component" value="Unassembled WGS sequence"/>
</dbReference>
<feature type="transmembrane region" description="Helical" evidence="10">
    <location>
        <begin position="77"/>
        <end position="94"/>
    </location>
</feature>
<keyword evidence="12" id="KW-1185">Reference proteome</keyword>
<comment type="caution">
    <text evidence="11">The sequence shown here is derived from an EMBL/GenBank/DDBJ whole genome shotgun (WGS) entry which is preliminary data.</text>
</comment>
<feature type="transmembrane region" description="Helical" evidence="10">
    <location>
        <begin position="114"/>
        <end position="135"/>
    </location>
</feature>
<dbReference type="Pfam" id="PF03062">
    <property type="entry name" value="MBOAT"/>
    <property type="match status" value="1"/>
</dbReference>
<name>A0A3D8JAH2_9HELI</name>
<organism evidence="11 12">
    <name type="scientific">Helicobacter anseris</name>
    <dbReference type="NCBI Taxonomy" id="375926"/>
    <lineage>
        <taxon>Bacteria</taxon>
        <taxon>Pseudomonadati</taxon>
        <taxon>Campylobacterota</taxon>
        <taxon>Epsilonproteobacteria</taxon>
        <taxon>Campylobacterales</taxon>
        <taxon>Helicobacteraceae</taxon>
        <taxon>Helicobacter</taxon>
    </lineage>
</organism>
<proteinExistence type="inferred from homology"/>
<evidence type="ECO:0000256" key="6">
    <source>
        <dbReference type="ARBA" id="ARBA00022989"/>
    </source>
</evidence>
<protein>
    <submittedName>
        <fullName evidence="11">Membrane-bound O-acyltransferase family protein</fullName>
    </submittedName>
</protein>
<evidence type="ECO:0000256" key="8">
    <source>
        <dbReference type="ARBA" id="ARBA00023315"/>
    </source>
</evidence>
<feature type="transmembrane region" description="Helical" evidence="10">
    <location>
        <begin position="333"/>
        <end position="350"/>
    </location>
</feature>
<dbReference type="PIRSF" id="PIRSF500217">
    <property type="entry name" value="AlgI"/>
    <property type="match status" value="1"/>
</dbReference>
<evidence type="ECO:0000256" key="9">
    <source>
        <dbReference type="PIRNR" id="PIRNR016636"/>
    </source>
</evidence>
<evidence type="ECO:0000256" key="10">
    <source>
        <dbReference type="SAM" id="Phobius"/>
    </source>
</evidence>
<feature type="transmembrane region" description="Helical" evidence="10">
    <location>
        <begin position="249"/>
        <end position="268"/>
    </location>
</feature>
<feature type="transmembrane region" description="Helical" evidence="10">
    <location>
        <begin position="362"/>
        <end position="380"/>
    </location>
</feature>
<dbReference type="OrthoDB" id="139172at2"/>
<evidence type="ECO:0000256" key="5">
    <source>
        <dbReference type="ARBA" id="ARBA00022692"/>
    </source>
</evidence>
<evidence type="ECO:0000313" key="11">
    <source>
        <dbReference type="EMBL" id="RDU74479.1"/>
    </source>
</evidence>
<evidence type="ECO:0000256" key="4">
    <source>
        <dbReference type="ARBA" id="ARBA00022679"/>
    </source>
</evidence>
<dbReference type="GO" id="GO:0016746">
    <property type="term" value="F:acyltransferase activity"/>
    <property type="evidence" value="ECO:0007669"/>
    <property type="project" value="UniProtKB-KW"/>
</dbReference>
<keyword evidence="6 10" id="KW-1133">Transmembrane helix</keyword>